<keyword evidence="4 9" id="KW-0863">Zinc-finger</keyword>
<evidence type="ECO:0000256" key="10">
    <source>
        <dbReference type="SAM" id="MobiDB-lite"/>
    </source>
</evidence>
<evidence type="ECO:0000256" key="7">
    <source>
        <dbReference type="ARBA" id="ARBA00023163"/>
    </source>
</evidence>
<dbReference type="InterPro" id="IPR036236">
    <property type="entry name" value="Znf_C2H2_sf"/>
</dbReference>
<keyword evidence="8" id="KW-0539">Nucleus</keyword>
<dbReference type="SUPFAM" id="SSF57667">
    <property type="entry name" value="beta-beta-alpha zinc fingers"/>
    <property type="match status" value="3"/>
</dbReference>
<evidence type="ECO:0000256" key="8">
    <source>
        <dbReference type="ARBA" id="ARBA00023242"/>
    </source>
</evidence>
<feature type="domain" description="C2H2-type" evidence="11">
    <location>
        <begin position="184"/>
        <end position="211"/>
    </location>
</feature>
<dbReference type="SMART" id="SM00355">
    <property type="entry name" value="ZnF_C2H2"/>
    <property type="match status" value="5"/>
</dbReference>
<protein>
    <recommendedName>
        <fullName evidence="11">C2H2-type domain-containing protein</fullName>
    </recommendedName>
</protein>
<feature type="domain" description="C2H2-type" evidence="11">
    <location>
        <begin position="240"/>
        <end position="267"/>
    </location>
</feature>
<keyword evidence="2" id="KW-0479">Metal-binding</keyword>
<evidence type="ECO:0000256" key="3">
    <source>
        <dbReference type="ARBA" id="ARBA00022737"/>
    </source>
</evidence>
<keyword evidence="6" id="KW-0805">Transcription regulation</keyword>
<dbReference type="GO" id="GO:0000981">
    <property type="term" value="F:DNA-binding transcription factor activity, RNA polymerase II-specific"/>
    <property type="evidence" value="ECO:0007669"/>
    <property type="project" value="TreeGrafter"/>
</dbReference>
<reference evidence="12" key="1">
    <citation type="submission" date="2021-03" db="EMBL/GenBank/DDBJ databases">
        <title>Chromosome level genome of the anhydrobiotic midge Polypedilum vanderplanki.</title>
        <authorList>
            <person name="Yoshida Y."/>
            <person name="Kikawada T."/>
            <person name="Gusev O."/>
        </authorList>
    </citation>
    <scope>NUCLEOTIDE SEQUENCE</scope>
    <source>
        <strain evidence="12">NIAS01</strain>
        <tissue evidence="12">Whole body or cell culture</tissue>
    </source>
</reference>
<evidence type="ECO:0000256" key="5">
    <source>
        <dbReference type="ARBA" id="ARBA00022833"/>
    </source>
</evidence>
<evidence type="ECO:0000313" key="12">
    <source>
        <dbReference type="EMBL" id="KAG5666774.1"/>
    </source>
</evidence>
<keyword evidence="7" id="KW-0804">Transcription</keyword>
<dbReference type="FunFam" id="3.30.160.60:FF:000912">
    <property type="entry name" value="Zinc finger protein 660"/>
    <property type="match status" value="2"/>
</dbReference>
<dbReference type="EMBL" id="JADBJN010000004">
    <property type="protein sequence ID" value="KAG5666774.1"/>
    <property type="molecule type" value="Genomic_DNA"/>
</dbReference>
<feature type="domain" description="C2H2-type" evidence="11">
    <location>
        <begin position="268"/>
        <end position="295"/>
    </location>
</feature>
<proteinExistence type="predicted"/>
<dbReference type="PROSITE" id="PS00028">
    <property type="entry name" value="ZINC_FINGER_C2H2_1"/>
    <property type="match status" value="4"/>
</dbReference>
<comment type="caution">
    <text evidence="12">The sequence shown here is derived from an EMBL/GenBank/DDBJ whole genome shotgun (WGS) entry which is preliminary data.</text>
</comment>
<feature type="region of interest" description="Disordered" evidence="10">
    <location>
        <begin position="1"/>
        <end position="39"/>
    </location>
</feature>
<dbReference type="OrthoDB" id="654211at2759"/>
<dbReference type="AlphaFoldDB" id="A0A9J6BB03"/>
<dbReference type="PROSITE" id="PS50157">
    <property type="entry name" value="ZINC_FINGER_C2H2_2"/>
    <property type="match status" value="5"/>
</dbReference>
<dbReference type="Pfam" id="PF00096">
    <property type="entry name" value="zf-C2H2"/>
    <property type="match status" value="4"/>
</dbReference>
<dbReference type="Proteomes" id="UP001107558">
    <property type="component" value="Chromosome 4"/>
</dbReference>
<feature type="domain" description="C2H2-type" evidence="11">
    <location>
        <begin position="297"/>
        <end position="325"/>
    </location>
</feature>
<sequence length="416" mass="47373">MTSPTLQGAALLKEMEELSRKRKSKDDSSPSPPQQGVPNLDIFNCFNVTNPSPLNMFSPQFLANQTAAAVALMAWPIQLRAQLASTLRLPNHPLMNWPSTDISKLNKVFKNQNSEAQIVSTTSDLPTQKKIAKRKQQPENIRKLEPLKISEKFVPTLLSPTESNSEISTCSSNSKETTKQDKIFTCQICNRSFGYKHVLQNHERTHTGEKPFECSECHKRFTRDHHLKTHMRLHTGEKPYSCSHCDRQFVQVANLRRHLRVHTGERPYNCDICESRFSDSNQLKAHIMSHSSSEKPFECEKCNVRFRKREHLINHKCGSPLNENSDDSIELAATNINLVNDGLLKPPLKKFCNFPSAFLGLPLQIPEQTEPEDLSMHTPRSNLSNDDFEELDDAAAMYLKLKQRQLEKSAIEALTK</sequence>
<feature type="compositionally biased region" description="Basic and acidic residues" evidence="10">
    <location>
        <begin position="13"/>
        <end position="28"/>
    </location>
</feature>
<dbReference type="FunFam" id="3.30.160.60:FF:000145">
    <property type="entry name" value="Zinc finger protein 574"/>
    <property type="match status" value="1"/>
</dbReference>
<keyword evidence="5" id="KW-0862">Zinc</keyword>
<evidence type="ECO:0000259" key="11">
    <source>
        <dbReference type="PROSITE" id="PS50157"/>
    </source>
</evidence>
<dbReference type="PANTHER" id="PTHR24394:SF44">
    <property type="entry name" value="ZINC FINGER PROTEIN 271-LIKE"/>
    <property type="match status" value="1"/>
</dbReference>
<dbReference type="Gene3D" id="3.30.160.60">
    <property type="entry name" value="Classic Zinc Finger"/>
    <property type="match status" value="4"/>
</dbReference>
<keyword evidence="13" id="KW-1185">Reference proteome</keyword>
<dbReference type="FunFam" id="3.30.160.60:FF:001289">
    <property type="entry name" value="Zinc finger protein 574"/>
    <property type="match status" value="1"/>
</dbReference>
<dbReference type="GO" id="GO:0005634">
    <property type="term" value="C:nucleus"/>
    <property type="evidence" value="ECO:0007669"/>
    <property type="project" value="UniProtKB-SubCell"/>
</dbReference>
<feature type="domain" description="C2H2-type" evidence="11">
    <location>
        <begin position="212"/>
        <end position="239"/>
    </location>
</feature>
<evidence type="ECO:0000256" key="6">
    <source>
        <dbReference type="ARBA" id="ARBA00023015"/>
    </source>
</evidence>
<comment type="subcellular location">
    <subcellularLocation>
        <location evidence="1">Nucleus</location>
    </subcellularLocation>
</comment>
<evidence type="ECO:0000256" key="4">
    <source>
        <dbReference type="ARBA" id="ARBA00022771"/>
    </source>
</evidence>
<dbReference type="GO" id="GO:0008270">
    <property type="term" value="F:zinc ion binding"/>
    <property type="evidence" value="ECO:0007669"/>
    <property type="project" value="UniProtKB-KW"/>
</dbReference>
<organism evidence="12 13">
    <name type="scientific">Polypedilum vanderplanki</name>
    <name type="common">Sleeping chironomid midge</name>
    <dbReference type="NCBI Taxonomy" id="319348"/>
    <lineage>
        <taxon>Eukaryota</taxon>
        <taxon>Metazoa</taxon>
        <taxon>Ecdysozoa</taxon>
        <taxon>Arthropoda</taxon>
        <taxon>Hexapoda</taxon>
        <taxon>Insecta</taxon>
        <taxon>Pterygota</taxon>
        <taxon>Neoptera</taxon>
        <taxon>Endopterygota</taxon>
        <taxon>Diptera</taxon>
        <taxon>Nematocera</taxon>
        <taxon>Chironomoidea</taxon>
        <taxon>Chironomidae</taxon>
        <taxon>Chironominae</taxon>
        <taxon>Polypedilum</taxon>
        <taxon>Polypedilum</taxon>
    </lineage>
</organism>
<evidence type="ECO:0000256" key="9">
    <source>
        <dbReference type="PROSITE-ProRule" id="PRU00042"/>
    </source>
</evidence>
<keyword evidence="3" id="KW-0677">Repeat</keyword>
<gene>
    <name evidence="12" type="ORF">PVAND_014784</name>
</gene>
<evidence type="ECO:0000256" key="2">
    <source>
        <dbReference type="ARBA" id="ARBA00022723"/>
    </source>
</evidence>
<dbReference type="InterPro" id="IPR013087">
    <property type="entry name" value="Znf_C2H2_type"/>
</dbReference>
<name>A0A9J6BB03_POLVA</name>
<evidence type="ECO:0000256" key="1">
    <source>
        <dbReference type="ARBA" id="ARBA00004123"/>
    </source>
</evidence>
<evidence type="ECO:0000313" key="13">
    <source>
        <dbReference type="Proteomes" id="UP001107558"/>
    </source>
</evidence>
<dbReference type="PANTHER" id="PTHR24394">
    <property type="entry name" value="ZINC FINGER PROTEIN"/>
    <property type="match status" value="1"/>
</dbReference>
<accession>A0A9J6BB03</accession>